<evidence type="ECO:0000256" key="2">
    <source>
        <dbReference type="ARBA" id="ARBA00005695"/>
    </source>
</evidence>
<protein>
    <submittedName>
        <fullName evidence="6">ABC transporter substrate-binding protein</fullName>
    </submittedName>
</protein>
<reference evidence="6" key="1">
    <citation type="submission" date="2023-07" db="EMBL/GenBank/DDBJ databases">
        <title>The genome sequence of Rhodocytophaga aerolata KACC 12507.</title>
        <authorList>
            <person name="Zhang X."/>
        </authorList>
    </citation>
    <scope>NUCLEOTIDE SEQUENCE</scope>
    <source>
        <strain evidence="6">KACC 12507</strain>
    </source>
</reference>
<evidence type="ECO:0000256" key="3">
    <source>
        <dbReference type="ARBA" id="ARBA00022448"/>
    </source>
</evidence>
<sequence length="588" mass="66946">MKVSYLYIILFSVVFWSCDNTPKRSTIKSNLPAEAKGNRSYGGVFRLSEAEYIKSLYPPNITDAFSYRVAAQTYEGLFKFNKENLEVINCLAENHQVDASGTIYTIKLKKGIFFQDDACFENGIGREMVASDVKFCFTQLCTQSPTNQNFPIFKDILKGATQYFEASAGGKKPSFEVEGIKVIDDYTLQLTLEKPSSVLLYNLAGPATFIYPKEAFDKYGIDMRIKPVGTGPFRLSDVDENISMVFKRHDKYHGVDEFGNKLPFLEAISIQFIKDKKTELFEFKKGNLDMLYRLPTEFIIEILEETGSNAAGTEYAQYDLQRAPEMLTQFLAFNTQDKIFADVNVRKAFSFAIDRDKILEQVLNGEGFAAGTHGITPPSFKNYDINQIKGYTLDVDSAKYYLAKAGYANGKGFPVVTLQLNSEGDRNTNVAVEIQKQLKDNLNVTVNLNLVPMAQLVDNSISGNYNFNRMAWQADYPSAENFLWIFNGKDVPNSPKSGSFPNIMRYRNNTFDKFYTQALNAKSIEEANRLFLQAEQIIMNDAPIIVLWYDEGYRLIQSYIKNFPNNPMQYRDFSEVYLERAKDSKQEI</sequence>
<dbReference type="Gene3D" id="3.40.190.10">
    <property type="entry name" value="Periplasmic binding protein-like II"/>
    <property type="match status" value="1"/>
</dbReference>
<dbReference type="Proteomes" id="UP001168528">
    <property type="component" value="Unassembled WGS sequence"/>
</dbReference>
<dbReference type="CDD" id="cd00995">
    <property type="entry name" value="PBP2_NikA_DppA_OppA_like"/>
    <property type="match status" value="1"/>
</dbReference>
<dbReference type="EMBL" id="JAUKPO010000003">
    <property type="protein sequence ID" value="MDO1446252.1"/>
    <property type="molecule type" value="Genomic_DNA"/>
</dbReference>
<dbReference type="RefSeq" id="WP_302037050.1">
    <property type="nucleotide sequence ID" value="NZ_JAUKPO010000003.1"/>
</dbReference>
<accession>A0ABT8R2D4</accession>
<evidence type="ECO:0000313" key="6">
    <source>
        <dbReference type="EMBL" id="MDO1446252.1"/>
    </source>
</evidence>
<dbReference type="InterPro" id="IPR030678">
    <property type="entry name" value="Peptide/Ni-bd"/>
</dbReference>
<comment type="subcellular location">
    <subcellularLocation>
        <location evidence="1">Cell envelope</location>
    </subcellularLocation>
</comment>
<evidence type="ECO:0000256" key="4">
    <source>
        <dbReference type="ARBA" id="ARBA00022729"/>
    </source>
</evidence>
<organism evidence="6 7">
    <name type="scientific">Rhodocytophaga aerolata</name>
    <dbReference type="NCBI Taxonomy" id="455078"/>
    <lineage>
        <taxon>Bacteria</taxon>
        <taxon>Pseudomonadati</taxon>
        <taxon>Bacteroidota</taxon>
        <taxon>Cytophagia</taxon>
        <taxon>Cytophagales</taxon>
        <taxon>Rhodocytophagaceae</taxon>
        <taxon>Rhodocytophaga</taxon>
    </lineage>
</organism>
<dbReference type="PIRSF" id="PIRSF002741">
    <property type="entry name" value="MppA"/>
    <property type="match status" value="1"/>
</dbReference>
<dbReference type="Gene3D" id="3.10.105.10">
    <property type="entry name" value="Dipeptide-binding Protein, Domain 3"/>
    <property type="match status" value="1"/>
</dbReference>
<dbReference type="InterPro" id="IPR000914">
    <property type="entry name" value="SBP_5_dom"/>
</dbReference>
<keyword evidence="7" id="KW-1185">Reference proteome</keyword>
<keyword evidence="4" id="KW-0732">Signal</keyword>
<name>A0ABT8R2D4_9BACT</name>
<evidence type="ECO:0000313" key="7">
    <source>
        <dbReference type="Proteomes" id="UP001168528"/>
    </source>
</evidence>
<dbReference type="Gene3D" id="3.90.76.10">
    <property type="entry name" value="Dipeptide-binding Protein, Domain 1"/>
    <property type="match status" value="1"/>
</dbReference>
<dbReference type="PANTHER" id="PTHR30290:SF10">
    <property type="entry name" value="PERIPLASMIC OLIGOPEPTIDE-BINDING PROTEIN-RELATED"/>
    <property type="match status" value="1"/>
</dbReference>
<comment type="caution">
    <text evidence="6">The sequence shown here is derived from an EMBL/GenBank/DDBJ whole genome shotgun (WGS) entry which is preliminary data.</text>
</comment>
<dbReference type="Pfam" id="PF00496">
    <property type="entry name" value="SBP_bac_5"/>
    <property type="match status" value="1"/>
</dbReference>
<comment type="similarity">
    <text evidence="2">Belongs to the bacterial solute-binding protein 5 family.</text>
</comment>
<dbReference type="InterPro" id="IPR039424">
    <property type="entry name" value="SBP_5"/>
</dbReference>
<keyword evidence="3" id="KW-0813">Transport</keyword>
<evidence type="ECO:0000256" key="1">
    <source>
        <dbReference type="ARBA" id="ARBA00004196"/>
    </source>
</evidence>
<dbReference type="SUPFAM" id="SSF53850">
    <property type="entry name" value="Periplasmic binding protein-like II"/>
    <property type="match status" value="1"/>
</dbReference>
<gene>
    <name evidence="6" type="ORF">Q0590_08315</name>
</gene>
<dbReference type="PANTHER" id="PTHR30290">
    <property type="entry name" value="PERIPLASMIC BINDING COMPONENT OF ABC TRANSPORTER"/>
    <property type="match status" value="1"/>
</dbReference>
<evidence type="ECO:0000259" key="5">
    <source>
        <dbReference type="Pfam" id="PF00496"/>
    </source>
</evidence>
<proteinExistence type="inferred from homology"/>
<feature type="domain" description="Solute-binding protein family 5" evidence="5">
    <location>
        <begin position="87"/>
        <end position="490"/>
    </location>
</feature>